<dbReference type="InterPro" id="IPR036789">
    <property type="entry name" value="Ribosomal_uL6-like_a/b-dom_sf"/>
</dbReference>
<evidence type="ECO:0000259" key="8">
    <source>
        <dbReference type="Pfam" id="PF00347"/>
    </source>
</evidence>
<dbReference type="EMBL" id="AP027924">
    <property type="protein sequence ID" value="BED91608.1"/>
    <property type="molecule type" value="Genomic_DNA"/>
</dbReference>
<dbReference type="HAMAP" id="MF_01365_B">
    <property type="entry name" value="Ribosomal_uL6_B"/>
    <property type="match status" value="1"/>
</dbReference>
<dbReference type="KEGG" id="ips:CfP315_0111"/>
<accession>A0AA48HUI5</accession>
<reference evidence="9" key="1">
    <citation type="journal article" date="2023" name="ISME J.">
        <title>Emergence of putative energy parasites within Clostridia revealed by genome analysis of a novel endosymbiotic clade.</title>
        <authorList>
            <person name="Takahashi K."/>
            <person name="Kuwahara H."/>
            <person name="Horikawa Y."/>
            <person name="Izawa K."/>
            <person name="Kato D."/>
            <person name="Inagaki T."/>
            <person name="Yuki M."/>
            <person name="Ohkuma M."/>
            <person name="Hongoh Y."/>
        </authorList>
    </citation>
    <scope>NUCLEOTIDE SEQUENCE</scope>
    <source>
        <strain evidence="9">CfP3-15</strain>
    </source>
</reference>
<feature type="domain" description="Large ribosomal subunit protein uL6 alpha-beta" evidence="8">
    <location>
        <begin position="11"/>
        <end position="82"/>
    </location>
</feature>
<evidence type="ECO:0000256" key="3">
    <source>
        <dbReference type="ARBA" id="ARBA00022980"/>
    </source>
</evidence>
<dbReference type="PIRSF" id="PIRSF002162">
    <property type="entry name" value="Ribosomal_L6"/>
    <property type="match status" value="1"/>
</dbReference>
<evidence type="ECO:0000256" key="2">
    <source>
        <dbReference type="ARBA" id="ARBA00022884"/>
    </source>
</evidence>
<keyword evidence="2 5" id="KW-0694">RNA-binding</keyword>
<dbReference type="SUPFAM" id="SSF56053">
    <property type="entry name" value="Ribosomal protein L6"/>
    <property type="match status" value="2"/>
</dbReference>
<evidence type="ECO:0000256" key="6">
    <source>
        <dbReference type="RuleBase" id="RU003869"/>
    </source>
</evidence>
<dbReference type="InterPro" id="IPR000702">
    <property type="entry name" value="Ribosomal_uL6-like"/>
</dbReference>
<keyword evidence="4 5" id="KW-0687">Ribonucleoprotein</keyword>
<dbReference type="GO" id="GO:0003735">
    <property type="term" value="F:structural constituent of ribosome"/>
    <property type="evidence" value="ECO:0007669"/>
    <property type="project" value="UniProtKB-UniRule"/>
</dbReference>
<evidence type="ECO:0000256" key="1">
    <source>
        <dbReference type="ARBA" id="ARBA00022730"/>
    </source>
</evidence>
<keyword evidence="3 5" id="KW-0689">Ribosomal protein</keyword>
<dbReference type="Gene3D" id="3.90.930.12">
    <property type="entry name" value="Ribosomal protein L6, alpha-beta domain"/>
    <property type="match status" value="2"/>
</dbReference>
<evidence type="ECO:0000256" key="5">
    <source>
        <dbReference type="HAMAP-Rule" id="MF_01365"/>
    </source>
</evidence>
<dbReference type="AlphaFoldDB" id="A0AA48HUI5"/>
<dbReference type="Pfam" id="PF00347">
    <property type="entry name" value="Ribosomal_L6"/>
    <property type="match status" value="2"/>
</dbReference>
<evidence type="ECO:0000256" key="4">
    <source>
        <dbReference type="ARBA" id="ARBA00023274"/>
    </source>
</evidence>
<dbReference type="GO" id="GO:0019843">
    <property type="term" value="F:rRNA binding"/>
    <property type="evidence" value="ECO:0007669"/>
    <property type="project" value="UniProtKB-UniRule"/>
</dbReference>
<feature type="domain" description="Large ribosomal subunit protein uL6 alpha-beta" evidence="8">
    <location>
        <begin position="91"/>
        <end position="163"/>
    </location>
</feature>
<comment type="function">
    <text evidence="5 7">This protein binds to the 23S rRNA, and is important in its secondary structure. It is located near the subunit interface in the base of the L7/L12 stalk, and near the tRNA binding site of the peptidyltransferase center.</text>
</comment>
<dbReference type="FunFam" id="3.90.930.12:FF:000002">
    <property type="entry name" value="50S ribosomal protein L6"/>
    <property type="match status" value="1"/>
</dbReference>
<dbReference type="PANTHER" id="PTHR11655">
    <property type="entry name" value="60S/50S RIBOSOMAL PROTEIN L6/L9"/>
    <property type="match status" value="1"/>
</dbReference>
<dbReference type="Proteomes" id="UP001337580">
    <property type="component" value="Chromosome"/>
</dbReference>
<dbReference type="PRINTS" id="PR00059">
    <property type="entry name" value="RIBOSOMALL6"/>
</dbReference>
<dbReference type="PANTHER" id="PTHR11655:SF14">
    <property type="entry name" value="LARGE RIBOSOMAL SUBUNIT PROTEIN UL6M"/>
    <property type="match status" value="1"/>
</dbReference>
<dbReference type="GO" id="GO:0022625">
    <property type="term" value="C:cytosolic large ribosomal subunit"/>
    <property type="evidence" value="ECO:0007669"/>
    <property type="project" value="UniProtKB-UniRule"/>
</dbReference>
<protein>
    <recommendedName>
        <fullName evidence="5">Large ribosomal subunit protein uL6</fullName>
    </recommendedName>
</protein>
<evidence type="ECO:0000256" key="7">
    <source>
        <dbReference type="RuleBase" id="RU003870"/>
    </source>
</evidence>
<dbReference type="InterPro" id="IPR019906">
    <property type="entry name" value="Ribosomal_uL6_bac-type"/>
</dbReference>
<keyword evidence="1 5" id="KW-0699">rRNA-binding</keyword>
<comment type="subunit">
    <text evidence="5">Part of the 50S ribosomal subunit.</text>
</comment>
<sequence>MSRIGMKPISIPEGVKVGLSDFVLRIEGPKGELSQNIHENIKVEIKPNEIIVSRPDETKFNKSLHGLMRSLIFNMVKGVTEGFERVLEINGVGYKAQKQGNKLLMNLGYSHQVFVEEQDDIKLDVSGNKVKVSGIDKQKVGQFAANIRSKRPPEPYQGKGIKYLEEIIKRKEGKAGKSAKK</sequence>
<proteinExistence type="inferred from homology"/>
<dbReference type="InterPro" id="IPR020040">
    <property type="entry name" value="Ribosomal_uL6_a/b-dom"/>
</dbReference>
<evidence type="ECO:0000313" key="9">
    <source>
        <dbReference type="EMBL" id="BED91608.1"/>
    </source>
</evidence>
<dbReference type="GO" id="GO:0002181">
    <property type="term" value="P:cytoplasmic translation"/>
    <property type="evidence" value="ECO:0007669"/>
    <property type="project" value="TreeGrafter"/>
</dbReference>
<organism evidence="9">
    <name type="scientific">Candidatus Improbicoccus pseudotrichonymphae</name>
    <dbReference type="NCBI Taxonomy" id="3033792"/>
    <lineage>
        <taxon>Bacteria</taxon>
        <taxon>Bacillati</taxon>
        <taxon>Bacillota</taxon>
        <taxon>Clostridia</taxon>
        <taxon>Candidatus Improbicoccus</taxon>
    </lineage>
</organism>
<dbReference type="NCBIfam" id="TIGR03654">
    <property type="entry name" value="L6_bact"/>
    <property type="match status" value="1"/>
</dbReference>
<comment type="similarity">
    <text evidence="5 6">Belongs to the universal ribosomal protein uL6 family.</text>
</comment>
<gene>
    <name evidence="5" type="primary">rplF</name>
    <name evidence="9" type="ORF">CfP315_0111</name>
</gene>
<name>A0AA48HUI5_9FIRM</name>